<feature type="non-terminal residue" evidence="9">
    <location>
        <position position="1"/>
    </location>
</feature>
<evidence type="ECO:0000256" key="2">
    <source>
        <dbReference type="ARBA" id="ARBA00023157"/>
    </source>
</evidence>
<dbReference type="EMBL" id="BTRK01000002">
    <property type="protein sequence ID" value="GMR34676.1"/>
    <property type="molecule type" value="Genomic_DNA"/>
</dbReference>
<dbReference type="EMBL" id="BTRK01000007">
    <property type="protein sequence ID" value="GMR63125.1"/>
    <property type="molecule type" value="Genomic_DNA"/>
</dbReference>
<evidence type="ECO:0000313" key="8">
    <source>
        <dbReference type="EMBL" id="GMR63209.1"/>
    </source>
</evidence>
<accession>A0AAN5DI77</accession>
<evidence type="ECO:0000313" key="11">
    <source>
        <dbReference type="Proteomes" id="UP001328107"/>
    </source>
</evidence>
<feature type="compositionally biased region" description="Low complexity" evidence="4">
    <location>
        <begin position="7"/>
        <end position="19"/>
    </location>
</feature>
<evidence type="ECO:0000313" key="7">
    <source>
        <dbReference type="EMBL" id="GMR63125.1"/>
    </source>
</evidence>
<dbReference type="EMBL" id="BTRK01000016">
    <property type="protein sequence ID" value="GMR63209.1"/>
    <property type="molecule type" value="Genomic_DNA"/>
</dbReference>
<dbReference type="EMBL" id="BTRK01000016">
    <property type="protein sequence ID" value="GMR63212.1"/>
    <property type="molecule type" value="Genomic_DNA"/>
</dbReference>
<comment type="caution">
    <text evidence="3">Lacks conserved residue(s) required for the propagation of feature annotation.</text>
</comment>
<dbReference type="Pfam" id="PF01549">
    <property type="entry name" value="ShK"/>
    <property type="match status" value="2"/>
</dbReference>
<feature type="region of interest" description="Disordered" evidence="4">
    <location>
        <begin position="1"/>
        <end position="34"/>
    </location>
</feature>
<dbReference type="SMART" id="SM00254">
    <property type="entry name" value="ShKT"/>
    <property type="match status" value="1"/>
</dbReference>
<comment type="caution">
    <text evidence="9">The sequence shown here is derived from an EMBL/GenBank/DDBJ whole genome shotgun (WGS) entry which is preliminary data.</text>
</comment>
<dbReference type="AlphaFoldDB" id="A0AAN5DI77"/>
<feature type="domain" description="ShKT" evidence="5">
    <location>
        <begin position="37"/>
        <end position="77"/>
    </location>
</feature>
<keyword evidence="11" id="KW-1185">Reference proteome</keyword>
<sequence>ILPPVPTTTTSTTTTTTTPTPVPPTMPPTTTAPPETCFDAVNPTTGVTDCAKRRHLCTNFNYFSIMSSQCPLTCGFCTSRTRKSCIDQVNPYTCFAGRNPRRFTFAMLLLTDACTSDCADMISYCSVPAYYNLMTLQCP</sequence>
<evidence type="ECO:0000259" key="5">
    <source>
        <dbReference type="PROSITE" id="PS51670"/>
    </source>
</evidence>
<dbReference type="PANTHER" id="PTHR46219">
    <property type="entry name" value="PROTEIN CBG11138"/>
    <property type="match status" value="1"/>
</dbReference>
<evidence type="ECO:0000313" key="10">
    <source>
        <dbReference type="EMBL" id="GMR63283.1"/>
    </source>
</evidence>
<evidence type="ECO:0000256" key="1">
    <source>
        <dbReference type="ARBA" id="ARBA00022729"/>
    </source>
</evidence>
<proteinExistence type="predicted"/>
<protein>
    <recommendedName>
        <fullName evidence="5">ShKT domain-containing protein</fullName>
    </recommendedName>
</protein>
<dbReference type="PROSITE" id="PS51670">
    <property type="entry name" value="SHKT"/>
    <property type="match status" value="1"/>
</dbReference>
<dbReference type="EMBL" id="BTRK01000044">
    <property type="protein sequence ID" value="GMR63283.1"/>
    <property type="molecule type" value="Genomic_DNA"/>
</dbReference>
<evidence type="ECO:0000256" key="4">
    <source>
        <dbReference type="SAM" id="MobiDB-lite"/>
    </source>
</evidence>
<keyword evidence="2" id="KW-1015">Disulfide bond</keyword>
<evidence type="ECO:0000313" key="9">
    <source>
        <dbReference type="EMBL" id="GMR63212.1"/>
    </source>
</evidence>
<dbReference type="Proteomes" id="UP001328107">
    <property type="component" value="Unassembled WGS sequence"/>
</dbReference>
<organism evidence="9 11">
    <name type="scientific">Pristionchus mayeri</name>
    <dbReference type="NCBI Taxonomy" id="1317129"/>
    <lineage>
        <taxon>Eukaryota</taxon>
        <taxon>Metazoa</taxon>
        <taxon>Ecdysozoa</taxon>
        <taxon>Nematoda</taxon>
        <taxon>Chromadorea</taxon>
        <taxon>Rhabditida</taxon>
        <taxon>Rhabditina</taxon>
        <taxon>Diplogasteromorpha</taxon>
        <taxon>Diplogasteroidea</taxon>
        <taxon>Neodiplogasteridae</taxon>
        <taxon>Pristionchus</taxon>
    </lineage>
</organism>
<feature type="compositionally biased region" description="Pro residues" evidence="4">
    <location>
        <begin position="20"/>
        <end position="31"/>
    </location>
</feature>
<name>A0AAN5DI77_9BILA</name>
<reference evidence="11" key="1">
    <citation type="submission" date="2022-10" db="EMBL/GenBank/DDBJ databases">
        <title>Genome assembly of Pristionchus species.</title>
        <authorList>
            <person name="Yoshida K."/>
            <person name="Sommer R.J."/>
        </authorList>
    </citation>
    <scope>NUCLEOTIDE SEQUENCE [LARGE SCALE GENOMIC DNA]</scope>
    <source>
        <strain evidence="6 11">RS5460</strain>
    </source>
</reference>
<evidence type="ECO:0000313" key="6">
    <source>
        <dbReference type="EMBL" id="GMR34676.1"/>
    </source>
</evidence>
<dbReference type="InterPro" id="IPR003582">
    <property type="entry name" value="ShKT_dom"/>
</dbReference>
<reference evidence="9" key="2">
    <citation type="submission" date="2023-06" db="EMBL/GenBank/DDBJ databases">
        <title>Genome assembly of Pristionchus species.</title>
        <authorList>
            <person name="Yoshida K."/>
            <person name="Sommer R.J."/>
        </authorList>
    </citation>
    <scope>NUCLEOTIDE SEQUENCE</scope>
    <source>
        <strain evidence="9 11">RS5460</strain>
    </source>
</reference>
<dbReference type="FunFam" id="1.10.10.1940:FF:000002">
    <property type="entry name" value="PHAryngeal gland Toxin-related"/>
    <property type="match status" value="1"/>
</dbReference>
<gene>
    <name evidence="6" type="ORF">PMAYCL1PPCAC_04871</name>
    <name evidence="7" type="ORF">PMAYCL1PPCAC_33320</name>
    <name evidence="8" type="ORF">PMAYCL1PPCAC_33404</name>
    <name evidence="9" type="ORF">PMAYCL1PPCAC_33407</name>
    <name evidence="10" type="ORF">PMAYCL1PPCAC_33478</name>
</gene>
<keyword evidence="1" id="KW-0732">Signal</keyword>
<dbReference type="Gene3D" id="1.10.10.1940">
    <property type="match status" value="1"/>
</dbReference>
<evidence type="ECO:0000256" key="3">
    <source>
        <dbReference type="PROSITE-ProRule" id="PRU01005"/>
    </source>
</evidence>
<dbReference type="PANTHER" id="PTHR46219:SF5">
    <property type="entry name" value="SHKT DOMAIN-CONTAINING PROTEIN"/>
    <property type="match status" value="1"/>
</dbReference>